<gene>
    <name evidence="9" type="ORF">COHA_003655</name>
</gene>
<dbReference type="PROSITE" id="PS50191">
    <property type="entry name" value="CRAL_TRIO"/>
    <property type="match status" value="1"/>
</dbReference>
<evidence type="ECO:0000256" key="6">
    <source>
        <dbReference type="HAMAP-Rule" id="MF_03035"/>
    </source>
</evidence>
<dbReference type="SUPFAM" id="SSF46938">
    <property type="entry name" value="CRAL/TRIO N-terminal domain"/>
    <property type="match status" value="1"/>
</dbReference>
<keyword evidence="10" id="KW-1185">Reference proteome</keyword>
<evidence type="ECO:0000259" key="8">
    <source>
        <dbReference type="PROSITE" id="PS50191"/>
    </source>
</evidence>
<evidence type="ECO:0000313" key="9">
    <source>
        <dbReference type="EMBL" id="KAI7842725.1"/>
    </source>
</evidence>
<keyword evidence="4 6" id="KW-0067">ATP-binding</keyword>
<dbReference type="InterPro" id="IPR010655">
    <property type="entry name" value="Clp1_C"/>
</dbReference>
<evidence type="ECO:0000313" key="10">
    <source>
        <dbReference type="Proteomes" id="UP001205105"/>
    </source>
</evidence>
<dbReference type="HAMAP" id="MF_03035">
    <property type="entry name" value="Clp1"/>
    <property type="match status" value="1"/>
</dbReference>
<dbReference type="SMART" id="SM00516">
    <property type="entry name" value="SEC14"/>
    <property type="match status" value="1"/>
</dbReference>
<evidence type="ECO:0000256" key="7">
    <source>
        <dbReference type="SAM" id="MobiDB-lite"/>
    </source>
</evidence>
<dbReference type="GO" id="GO:0051731">
    <property type="term" value="F:polynucleotide 5'-hydroxyl-kinase activity"/>
    <property type="evidence" value="ECO:0007669"/>
    <property type="project" value="InterPro"/>
</dbReference>
<comment type="similarity">
    <text evidence="6">Belongs to the Clp1 family. Clp1 subfamily.</text>
</comment>
<feature type="domain" description="CRAL-TRIO" evidence="8">
    <location>
        <begin position="77"/>
        <end position="266"/>
    </location>
</feature>
<protein>
    <recommendedName>
        <fullName evidence="6">Protein CLP1 homolog</fullName>
    </recommendedName>
</protein>
<evidence type="ECO:0000256" key="5">
    <source>
        <dbReference type="ARBA" id="ARBA00023242"/>
    </source>
</evidence>
<dbReference type="InterPro" id="IPR038239">
    <property type="entry name" value="Clp1_N_sf"/>
</dbReference>
<dbReference type="Pfam" id="PF00650">
    <property type="entry name" value="CRAL_TRIO"/>
    <property type="match status" value="1"/>
</dbReference>
<dbReference type="PANTHER" id="PTHR12755">
    <property type="entry name" value="CLEAVAGE/POLYADENYLATION FACTOR IA SUBUNIT CLP1P"/>
    <property type="match status" value="1"/>
</dbReference>
<dbReference type="SUPFAM" id="SSF52540">
    <property type="entry name" value="P-loop containing nucleoside triphosphate hydrolases"/>
    <property type="match status" value="1"/>
</dbReference>
<dbReference type="CDD" id="cd00170">
    <property type="entry name" value="SEC14"/>
    <property type="match status" value="1"/>
</dbReference>
<dbReference type="InterPro" id="IPR001251">
    <property type="entry name" value="CRAL-TRIO_dom"/>
</dbReference>
<reference evidence="9" key="1">
    <citation type="submission" date="2020-11" db="EMBL/GenBank/DDBJ databases">
        <title>Chlorella ohadii genome sequencing and assembly.</title>
        <authorList>
            <person name="Murik O."/>
            <person name="Treves H."/>
            <person name="Kedem I."/>
            <person name="Shotland Y."/>
            <person name="Kaplan A."/>
        </authorList>
    </citation>
    <scope>NUCLEOTIDE SEQUENCE</scope>
    <source>
        <strain evidence="9">1</strain>
    </source>
</reference>
<dbReference type="SMART" id="SM01100">
    <property type="entry name" value="CRAL_TRIO_N"/>
    <property type="match status" value="1"/>
</dbReference>
<dbReference type="GO" id="GO:0006388">
    <property type="term" value="P:tRNA splicing, via endonucleolytic cleavage and ligation"/>
    <property type="evidence" value="ECO:0007669"/>
    <property type="project" value="TreeGrafter"/>
</dbReference>
<dbReference type="PANTHER" id="PTHR12755:SF6">
    <property type="entry name" value="POLYRIBONUCLEOTIDE 5'-HYDROXYL-KINASE CLP1"/>
    <property type="match status" value="1"/>
</dbReference>
<dbReference type="EMBL" id="JADXDR010000049">
    <property type="protein sequence ID" value="KAI7842725.1"/>
    <property type="molecule type" value="Genomic_DNA"/>
</dbReference>
<dbReference type="InterPro" id="IPR038238">
    <property type="entry name" value="Clp1_C_sf"/>
</dbReference>
<keyword evidence="2 6" id="KW-0507">mRNA processing</keyword>
<accession>A0AAD5DRQ4</accession>
<proteinExistence type="inferred from homology"/>
<dbReference type="InterPro" id="IPR036865">
    <property type="entry name" value="CRAL-TRIO_dom_sf"/>
</dbReference>
<dbReference type="InterPro" id="IPR045116">
    <property type="entry name" value="Clp1/Grc3"/>
</dbReference>
<sequence length="796" mass="87054">MTATQPWYEAPLEAEEEKKVTALAAAVATAVNESAALRAFCTRGTYIRYLRARHWSVKKAAKMLLETLRWRSEYKPEALDYEAIKHEGARGKLFVLDHPDNDGRPVVIMRPRLEAVYSGDSDERVKWLVYTLEQASRIADASAGKPSRPLPAWAGLHGSWEQSDGKMTWLIDFVGYTRANSPPIKVSLQVLHILQNHFPERLGRAVSYKPPMLFNILWRAVSPFVDPHTRDKLVFLSPSSPPEALAKHFDPQHIDDSLGGQIPVAQLWQQDKYAQRMKVLDAEAAAALAAAAAAEPLPVGKISGDPHLPADSALSLDEESEVASAESRRPTAEEEALNAQFEKNVVIMPGSPPLQRSSPVRRGAVAARSSAAAMNGAGSSGVQELKLEPGHELRMEVDWGKQVHLQLLEGEAEVFGTALDLRERVAIGGQKVAVYSWRGCTLQLEGEPDLMYTSDETPMSQYLNIHDGLDARRQDARKDRKEGPRTFVVGPTDVGKSTLCKILLNYAVRAGWTPTFADMDIGQGSITVPGCIAATPVEAPIDIEDGLPTDAPLVYYTGTPSPSDNPALYRHLVERLAAVLDLRAQSDPQVRASGMILNSMGWIVELGYELLKHTIETLKCDVVLVVGDERLYSQLSGELKRSAPSIQVLKLPRSGGVVVRSRELRQAARKVRVEEYFYGNRKELSPASQTARFEDLQVYRVGGGPRAPSSALPIGATSVADPLKLTRVTNPQELLYTLLAVSHAPQPELLLSVNVAGFIYVQDVDAAKGTITYLAPCAGPLPSSLLLAGAFKTYLD</sequence>
<feature type="binding site" evidence="6">
    <location>
        <begin position="493"/>
        <end position="498"/>
    </location>
    <ligand>
        <name>ATP</name>
        <dbReference type="ChEBI" id="CHEBI:30616"/>
    </ligand>
</feature>
<organism evidence="9 10">
    <name type="scientific">Chlorella ohadii</name>
    <dbReference type="NCBI Taxonomy" id="2649997"/>
    <lineage>
        <taxon>Eukaryota</taxon>
        <taxon>Viridiplantae</taxon>
        <taxon>Chlorophyta</taxon>
        <taxon>core chlorophytes</taxon>
        <taxon>Trebouxiophyceae</taxon>
        <taxon>Chlorellales</taxon>
        <taxon>Chlorellaceae</taxon>
        <taxon>Chlorella clade</taxon>
        <taxon>Chlorella</taxon>
    </lineage>
</organism>
<feature type="region of interest" description="Disordered" evidence="7">
    <location>
        <begin position="299"/>
        <end position="335"/>
    </location>
</feature>
<dbReference type="Pfam" id="PF16575">
    <property type="entry name" value="CLP1_P"/>
    <property type="match status" value="1"/>
</dbReference>
<feature type="binding site" evidence="6">
    <location>
        <position position="392"/>
    </location>
    <ligand>
        <name>ATP</name>
        <dbReference type="ChEBI" id="CHEBI:30616"/>
    </ligand>
</feature>
<keyword evidence="5 6" id="KW-0539">Nucleus</keyword>
<dbReference type="Proteomes" id="UP001205105">
    <property type="component" value="Unassembled WGS sequence"/>
</dbReference>
<dbReference type="GO" id="GO:0005524">
    <property type="term" value="F:ATP binding"/>
    <property type="evidence" value="ECO:0007669"/>
    <property type="project" value="UniProtKB-UniRule"/>
</dbReference>
<dbReference type="InterPro" id="IPR027417">
    <property type="entry name" value="P-loop_NTPase"/>
</dbReference>
<dbReference type="Gene3D" id="3.40.525.10">
    <property type="entry name" value="CRAL-TRIO lipid binding domain"/>
    <property type="match status" value="1"/>
</dbReference>
<evidence type="ECO:0000256" key="2">
    <source>
        <dbReference type="ARBA" id="ARBA00022664"/>
    </source>
</evidence>
<dbReference type="InterPro" id="IPR028606">
    <property type="entry name" value="Clp1"/>
</dbReference>
<dbReference type="FunFam" id="2.40.30.330:FF:000002">
    <property type="entry name" value="Protein CLP1 homolog"/>
    <property type="match status" value="1"/>
</dbReference>
<dbReference type="Gene3D" id="2.60.120.1030">
    <property type="entry name" value="Clp1, DNA binding domain"/>
    <property type="match status" value="1"/>
</dbReference>
<dbReference type="InterPro" id="IPR032324">
    <property type="entry name" value="Clp1_N"/>
</dbReference>
<dbReference type="AlphaFoldDB" id="A0AAD5DRQ4"/>
<dbReference type="Pfam" id="PF16573">
    <property type="entry name" value="CLP1_N"/>
    <property type="match status" value="1"/>
</dbReference>
<evidence type="ECO:0000256" key="4">
    <source>
        <dbReference type="ARBA" id="ARBA00022840"/>
    </source>
</evidence>
<dbReference type="GO" id="GO:0005849">
    <property type="term" value="C:mRNA cleavage factor complex"/>
    <property type="evidence" value="ECO:0007669"/>
    <property type="project" value="InterPro"/>
</dbReference>
<dbReference type="GO" id="GO:0031124">
    <property type="term" value="P:mRNA 3'-end processing"/>
    <property type="evidence" value="ECO:0007669"/>
    <property type="project" value="UniProtKB-UniRule"/>
</dbReference>
<dbReference type="Pfam" id="PF03765">
    <property type="entry name" value="CRAL_TRIO_N"/>
    <property type="match status" value="1"/>
</dbReference>
<comment type="subcellular location">
    <subcellularLocation>
        <location evidence="1 6">Nucleus</location>
    </subcellularLocation>
</comment>
<comment type="function">
    <text evidence="6">Required for endonucleolytic cleavage during polyadenylation-dependent pre-mRNA 3'-end formation.</text>
</comment>
<dbReference type="Gene3D" id="3.40.50.300">
    <property type="entry name" value="P-loop containing nucleotide triphosphate hydrolases"/>
    <property type="match status" value="1"/>
</dbReference>
<dbReference type="InterPro" id="IPR032319">
    <property type="entry name" value="CLP1_P"/>
</dbReference>
<evidence type="ECO:0000256" key="3">
    <source>
        <dbReference type="ARBA" id="ARBA00022741"/>
    </source>
</evidence>
<dbReference type="Pfam" id="PF06807">
    <property type="entry name" value="Clp1"/>
    <property type="match status" value="1"/>
</dbReference>
<name>A0AAD5DRQ4_9CHLO</name>
<dbReference type="InterPro" id="IPR036273">
    <property type="entry name" value="CRAL/TRIO_N_dom_sf"/>
</dbReference>
<feature type="binding site" evidence="6">
    <location>
        <position position="431"/>
    </location>
    <ligand>
        <name>ATP</name>
        <dbReference type="ChEBI" id="CHEBI:30616"/>
    </ligand>
</feature>
<evidence type="ECO:0000256" key="1">
    <source>
        <dbReference type="ARBA" id="ARBA00004123"/>
    </source>
</evidence>
<comment type="caution">
    <text evidence="9">The sequence shown here is derived from an EMBL/GenBank/DDBJ whole genome shotgun (WGS) entry which is preliminary data.</text>
</comment>
<dbReference type="Gene3D" id="2.40.30.330">
    <property type="entry name" value="Pre-mRNA cleavage complex subunit Clp1, C-terminal domain"/>
    <property type="match status" value="1"/>
</dbReference>
<dbReference type="FunFam" id="2.60.120.1030:FF:000001">
    <property type="entry name" value="Protein CLP1 homolog 5"/>
    <property type="match status" value="1"/>
</dbReference>
<keyword evidence="3 6" id="KW-0547">Nucleotide-binding</keyword>
<dbReference type="SUPFAM" id="SSF52087">
    <property type="entry name" value="CRAL/TRIO domain"/>
    <property type="match status" value="1"/>
</dbReference>
<dbReference type="InterPro" id="IPR011074">
    <property type="entry name" value="CRAL/TRIO_N_dom"/>
</dbReference>